<feature type="transmembrane region" description="Helical" evidence="1">
    <location>
        <begin position="189"/>
        <end position="205"/>
    </location>
</feature>
<sequence>MSASGYTGTPGEAWASIPATVAGSVDVFDATARLESQGFGDAHAIRAGYHDAFDHAAHLLADQGHGAVVTPRPAAGLAPAIARALALLGGVVLCVMTLANGDHPPAVFAAGAASWLGGQILGAVLWWGLGQGRLAAASATALRLAIAVVVCCAVVALAWAQPAIVAWAAWGVVGAVGTCLLAGWRFTGIVAAGAALSLTGLALPGTRFDGAVAYAVIAGATGWALLVLARRAGGAAPAWTPALTRSVGWTTLQVAALLGILALLFGRLGPAFIVIATAGLLASAAADPLHEFCARSARSVASVSTTWRIALWASGTVGVLAVWAVTGVGELTGWATAAVLGLPWTVPLATAAIAVSALTAAASILLRSGHAPTSALMCLAGMATLAAAVWLADGSTDAVRYGAWMAASLVLTTAVGASRHASPSAW</sequence>
<evidence type="ECO:0008006" key="4">
    <source>
        <dbReference type="Google" id="ProtNLM"/>
    </source>
</evidence>
<proteinExistence type="predicted"/>
<protein>
    <recommendedName>
        <fullName evidence="4">DUF2157 domain-containing protein</fullName>
    </recommendedName>
</protein>
<evidence type="ECO:0000256" key="1">
    <source>
        <dbReference type="SAM" id="Phobius"/>
    </source>
</evidence>
<evidence type="ECO:0000313" key="2">
    <source>
        <dbReference type="EMBL" id="WZW98438.1"/>
    </source>
</evidence>
<feature type="transmembrane region" description="Helical" evidence="1">
    <location>
        <begin position="242"/>
        <end position="265"/>
    </location>
</feature>
<feature type="transmembrane region" description="Helical" evidence="1">
    <location>
        <begin position="373"/>
        <end position="392"/>
    </location>
</feature>
<feature type="transmembrane region" description="Helical" evidence="1">
    <location>
        <begin position="106"/>
        <end position="129"/>
    </location>
</feature>
<name>A0ABZ3C6P9_9ACTN</name>
<feature type="transmembrane region" description="Helical" evidence="1">
    <location>
        <begin position="346"/>
        <end position="366"/>
    </location>
</feature>
<evidence type="ECO:0000313" key="3">
    <source>
        <dbReference type="Proteomes" id="UP001434337"/>
    </source>
</evidence>
<keyword evidence="1" id="KW-0812">Transmembrane</keyword>
<keyword evidence="1" id="KW-0472">Membrane</keyword>
<feature type="transmembrane region" description="Helical" evidence="1">
    <location>
        <begin position="80"/>
        <end position="100"/>
    </location>
</feature>
<feature type="transmembrane region" description="Helical" evidence="1">
    <location>
        <begin position="211"/>
        <end position="230"/>
    </location>
</feature>
<dbReference type="EMBL" id="CP115965">
    <property type="protein sequence ID" value="WZW98438.1"/>
    <property type="molecule type" value="Genomic_DNA"/>
</dbReference>
<accession>A0ABZ3C6P9</accession>
<dbReference type="RefSeq" id="WP_232547022.1">
    <property type="nucleotide sequence ID" value="NZ_CP115965.1"/>
</dbReference>
<gene>
    <name evidence="2" type="ORF">PCC79_16350</name>
</gene>
<keyword evidence="1" id="KW-1133">Transmembrane helix</keyword>
<organism evidence="2 3">
    <name type="scientific">Propioniciclava soli</name>
    <dbReference type="NCBI Taxonomy" id="2775081"/>
    <lineage>
        <taxon>Bacteria</taxon>
        <taxon>Bacillati</taxon>
        <taxon>Actinomycetota</taxon>
        <taxon>Actinomycetes</taxon>
        <taxon>Propionibacteriales</taxon>
        <taxon>Propionibacteriaceae</taxon>
        <taxon>Propioniciclava</taxon>
    </lineage>
</organism>
<keyword evidence="3" id="KW-1185">Reference proteome</keyword>
<feature type="transmembrane region" description="Helical" evidence="1">
    <location>
        <begin position="141"/>
        <end position="159"/>
    </location>
</feature>
<reference evidence="2 3" key="1">
    <citation type="journal article" date="2023" name="Environ Microbiome">
        <title>A coral-associated actinobacterium mitigates coral bleaching under heat stress.</title>
        <authorList>
            <person name="Li J."/>
            <person name="Zou Y."/>
            <person name="Li Q."/>
            <person name="Zhang J."/>
            <person name="Bourne D.G."/>
            <person name="Lyu Y."/>
            <person name="Liu C."/>
            <person name="Zhang S."/>
        </authorList>
    </citation>
    <scope>NUCLEOTIDE SEQUENCE [LARGE SCALE GENOMIC DNA]</scope>
    <source>
        <strain evidence="2 3">SCSIO 13291</strain>
    </source>
</reference>
<feature type="transmembrane region" description="Helical" evidence="1">
    <location>
        <begin position="309"/>
        <end position="326"/>
    </location>
</feature>
<dbReference type="Proteomes" id="UP001434337">
    <property type="component" value="Chromosome"/>
</dbReference>